<dbReference type="RefSeq" id="WP_156606976.1">
    <property type="nucleotide sequence ID" value="NZ_WPCU01000001.1"/>
</dbReference>
<keyword evidence="2" id="KW-1185">Reference proteome</keyword>
<evidence type="ECO:0008006" key="3">
    <source>
        <dbReference type="Google" id="ProtNLM"/>
    </source>
</evidence>
<evidence type="ECO:0000313" key="2">
    <source>
        <dbReference type="Proteomes" id="UP000435304"/>
    </source>
</evidence>
<protein>
    <recommendedName>
        <fullName evidence="3">HEAT repeat domain-containing protein</fullName>
    </recommendedName>
</protein>
<dbReference type="AlphaFoldDB" id="A0A6A9UPN4"/>
<proteinExistence type="predicted"/>
<evidence type="ECO:0000313" key="1">
    <source>
        <dbReference type="EMBL" id="MVA74498.1"/>
    </source>
</evidence>
<dbReference type="Proteomes" id="UP000435304">
    <property type="component" value="Unassembled WGS sequence"/>
</dbReference>
<comment type="caution">
    <text evidence="1">The sequence shown here is derived from an EMBL/GenBank/DDBJ whole genome shotgun (WGS) entry which is preliminary data.</text>
</comment>
<gene>
    <name evidence="1" type="ORF">GC722_00380</name>
</gene>
<accession>A0A6A9UPN4</accession>
<dbReference type="EMBL" id="WPCU01000001">
    <property type="protein sequence ID" value="MVA74498.1"/>
    <property type="molecule type" value="Genomic_DNA"/>
</dbReference>
<name>A0A6A9UPN4_9ACTN</name>
<reference evidence="1 2" key="1">
    <citation type="submission" date="2019-12" db="EMBL/GenBank/DDBJ databases">
        <title>Auraticoccus cholistani sp. nov., an actinomycete isolated from soil of Cholistan desert.</title>
        <authorList>
            <person name="Cheema M.T."/>
        </authorList>
    </citation>
    <scope>NUCLEOTIDE SEQUENCE [LARGE SCALE GENOMIC DNA]</scope>
    <source>
        <strain evidence="1 2">F435</strain>
    </source>
</reference>
<sequence length="124" mass="13816">MSLTEPHLTWFIDGLTSPDEQTRFSVAEAVDDWLEYFDLEQASQIGCRLLSLAATAKDEGELESVTHALHALAQWDLLDREVLSASARLALPDNPSVRKYLTYLRARAGRSGRDGHHAREGRPG</sequence>
<organism evidence="1 2">
    <name type="scientific">Auraticoccus cholistanensis</name>
    <dbReference type="NCBI Taxonomy" id="2656650"/>
    <lineage>
        <taxon>Bacteria</taxon>
        <taxon>Bacillati</taxon>
        <taxon>Actinomycetota</taxon>
        <taxon>Actinomycetes</taxon>
        <taxon>Propionibacteriales</taxon>
        <taxon>Propionibacteriaceae</taxon>
        <taxon>Auraticoccus</taxon>
    </lineage>
</organism>